<dbReference type="Proteomes" id="UP000178912">
    <property type="component" value="Unassembled WGS sequence"/>
</dbReference>
<organism evidence="3 4">
    <name type="scientific">Rhynchosporium agropyri</name>
    <dbReference type="NCBI Taxonomy" id="914238"/>
    <lineage>
        <taxon>Eukaryota</taxon>
        <taxon>Fungi</taxon>
        <taxon>Dikarya</taxon>
        <taxon>Ascomycota</taxon>
        <taxon>Pezizomycotina</taxon>
        <taxon>Leotiomycetes</taxon>
        <taxon>Helotiales</taxon>
        <taxon>Ploettnerulaceae</taxon>
        <taxon>Rhynchosporium</taxon>
    </lineage>
</organism>
<reference evidence="4" key="1">
    <citation type="submission" date="2016-03" db="EMBL/GenBank/DDBJ databases">
        <authorList>
            <person name="Guldener U."/>
        </authorList>
    </citation>
    <scope>NUCLEOTIDE SEQUENCE [LARGE SCALE GENOMIC DNA]</scope>
    <source>
        <strain evidence="4">04CH-RAC-A.6.1</strain>
    </source>
</reference>
<dbReference type="AlphaFoldDB" id="A0A1E1KVA1"/>
<keyword evidence="4" id="KW-1185">Reference proteome</keyword>
<gene>
    <name evidence="3" type="ORF">RAG0_09380</name>
</gene>
<feature type="domain" description="PPM-type phosphatase" evidence="2">
    <location>
        <begin position="1"/>
        <end position="118"/>
    </location>
</feature>
<sequence>MQEAFVKLDGSIFKTAIDAYQTNLPLQDKLTNMAPAFAGSCALLSLYDPEKNKVHVACTGDSRAVYGQQNDQGVWEAIPMSIDQSGYNEAEKQKPHASKRSTQAKTSRSSAAVEFWES</sequence>
<dbReference type="SUPFAM" id="SSF81606">
    <property type="entry name" value="PP2C-like"/>
    <property type="match status" value="1"/>
</dbReference>
<dbReference type="InterPro" id="IPR036457">
    <property type="entry name" value="PPM-type-like_dom_sf"/>
</dbReference>
<dbReference type="OrthoDB" id="420076at2759"/>
<evidence type="ECO:0000313" key="4">
    <source>
        <dbReference type="Proteomes" id="UP000178912"/>
    </source>
</evidence>
<dbReference type="InterPro" id="IPR001932">
    <property type="entry name" value="PPM-type_phosphatase-like_dom"/>
</dbReference>
<dbReference type="Pfam" id="PF00481">
    <property type="entry name" value="PP2C"/>
    <property type="match status" value="1"/>
</dbReference>
<evidence type="ECO:0000256" key="1">
    <source>
        <dbReference type="SAM" id="MobiDB-lite"/>
    </source>
</evidence>
<feature type="compositionally biased region" description="Polar residues" evidence="1">
    <location>
        <begin position="100"/>
        <end position="110"/>
    </location>
</feature>
<proteinExistence type="predicted"/>
<dbReference type="Gene3D" id="3.60.40.10">
    <property type="entry name" value="PPM-type phosphatase domain"/>
    <property type="match status" value="1"/>
</dbReference>
<evidence type="ECO:0000259" key="2">
    <source>
        <dbReference type="PROSITE" id="PS51746"/>
    </source>
</evidence>
<dbReference type="EMBL" id="FJUX01000054">
    <property type="protein sequence ID" value="CZT02052.1"/>
    <property type="molecule type" value="Genomic_DNA"/>
</dbReference>
<accession>A0A1E1KVA1</accession>
<dbReference type="PROSITE" id="PS51746">
    <property type="entry name" value="PPM_2"/>
    <property type="match status" value="1"/>
</dbReference>
<name>A0A1E1KVA1_9HELO</name>
<feature type="region of interest" description="Disordered" evidence="1">
    <location>
        <begin position="85"/>
        <end position="118"/>
    </location>
</feature>
<evidence type="ECO:0000313" key="3">
    <source>
        <dbReference type="EMBL" id="CZT02052.1"/>
    </source>
</evidence>
<protein>
    <recommendedName>
        <fullName evidence="2">PPM-type phosphatase domain-containing protein</fullName>
    </recommendedName>
</protein>